<feature type="region of interest" description="Disordered" evidence="1">
    <location>
        <begin position="1"/>
        <end position="53"/>
    </location>
</feature>
<accession>A0A5B7JMM1</accession>
<gene>
    <name evidence="2" type="ORF">E2C01_089524</name>
</gene>
<sequence length="53" mass="6115">MVTFLSQPAKPLKEVRKGRAAKAVEVEEEQEVESPARSRRTGKNRSYSEFYDQ</sequence>
<feature type="compositionally biased region" description="Basic and acidic residues" evidence="1">
    <location>
        <begin position="11"/>
        <end position="25"/>
    </location>
</feature>
<comment type="caution">
    <text evidence="2">The sequence shown here is derived from an EMBL/GenBank/DDBJ whole genome shotgun (WGS) entry which is preliminary data.</text>
</comment>
<dbReference type="Proteomes" id="UP000324222">
    <property type="component" value="Unassembled WGS sequence"/>
</dbReference>
<evidence type="ECO:0000313" key="2">
    <source>
        <dbReference type="EMBL" id="MPC94358.1"/>
    </source>
</evidence>
<dbReference type="AlphaFoldDB" id="A0A5B7JMM1"/>
<dbReference type="EMBL" id="VSRR010098181">
    <property type="protein sequence ID" value="MPC94358.1"/>
    <property type="molecule type" value="Genomic_DNA"/>
</dbReference>
<organism evidence="2 3">
    <name type="scientific">Portunus trituberculatus</name>
    <name type="common">Swimming crab</name>
    <name type="synonym">Neptunus trituberculatus</name>
    <dbReference type="NCBI Taxonomy" id="210409"/>
    <lineage>
        <taxon>Eukaryota</taxon>
        <taxon>Metazoa</taxon>
        <taxon>Ecdysozoa</taxon>
        <taxon>Arthropoda</taxon>
        <taxon>Crustacea</taxon>
        <taxon>Multicrustacea</taxon>
        <taxon>Malacostraca</taxon>
        <taxon>Eumalacostraca</taxon>
        <taxon>Eucarida</taxon>
        <taxon>Decapoda</taxon>
        <taxon>Pleocyemata</taxon>
        <taxon>Brachyura</taxon>
        <taxon>Eubrachyura</taxon>
        <taxon>Portunoidea</taxon>
        <taxon>Portunidae</taxon>
        <taxon>Portuninae</taxon>
        <taxon>Portunus</taxon>
    </lineage>
</organism>
<protein>
    <submittedName>
        <fullName evidence="2">Uncharacterized protein</fullName>
    </submittedName>
</protein>
<keyword evidence="3" id="KW-1185">Reference proteome</keyword>
<reference evidence="2 3" key="1">
    <citation type="submission" date="2019-05" db="EMBL/GenBank/DDBJ databases">
        <title>Another draft genome of Portunus trituberculatus and its Hox gene families provides insights of decapod evolution.</title>
        <authorList>
            <person name="Jeong J.-H."/>
            <person name="Song I."/>
            <person name="Kim S."/>
            <person name="Choi T."/>
            <person name="Kim D."/>
            <person name="Ryu S."/>
            <person name="Kim W."/>
        </authorList>
    </citation>
    <scope>NUCLEOTIDE SEQUENCE [LARGE SCALE GENOMIC DNA]</scope>
    <source>
        <tissue evidence="2">Muscle</tissue>
    </source>
</reference>
<evidence type="ECO:0000313" key="3">
    <source>
        <dbReference type="Proteomes" id="UP000324222"/>
    </source>
</evidence>
<evidence type="ECO:0000256" key="1">
    <source>
        <dbReference type="SAM" id="MobiDB-lite"/>
    </source>
</evidence>
<proteinExistence type="predicted"/>
<name>A0A5B7JMM1_PORTR</name>